<feature type="signal peptide" evidence="1">
    <location>
        <begin position="1"/>
        <end position="21"/>
    </location>
</feature>
<name>A0A450S883_9GAMM</name>
<evidence type="ECO:0008006" key="3">
    <source>
        <dbReference type="Google" id="ProtNLM"/>
    </source>
</evidence>
<proteinExistence type="predicted"/>
<sequence length="68" mass="7621">MKRNALIIGIFLAMISTGALSDCDHEGNTYAEGSEIKGYKCKNGNWIKIEEKEPPPDEQPQPDDKKQQ</sequence>
<evidence type="ECO:0000313" key="2">
    <source>
        <dbReference type="EMBL" id="VFJ48063.1"/>
    </source>
</evidence>
<protein>
    <recommendedName>
        <fullName evidence="3">Entry exclusion lipoprotein TrbK</fullName>
    </recommendedName>
</protein>
<reference evidence="2" key="1">
    <citation type="submission" date="2019-02" db="EMBL/GenBank/DDBJ databases">
        <authorList>
            <person name="Gruber-Vodicka R. H."/>
            <person name="Seah K. B. B."/>
        </authorList>
    </citation>
    <scope>NUCLEOTIDE SEQUENCE</scope>
    <source>
        <strain evidence="2">BECK_BZ15</strain>
    </source>
</reference>
<feature type="chain" id="PRO_5019168908" description="Entry exclusion lipoprotein TrbK" evidence="1">
    <location>
        <begin position="22"/>
        <end position="68"/>
    </location>
</feature>
<dbReference type="EMBL" id="CAADEW010000018">
    <property type="protein sequence ID" value="VFJ48063.1"/>
    <property type="molecule type" value="Genomic_DNA"/>
</dbReference>
<gene>
    <name evidence="2" type="ORF">BECKFW1821A_GA0114235_101835</name>
</gene>
<accession>A0A450S883</accession>
<keyword evidence="1" id="KW-0732">Signal</keyword>
<dbReference type="AlphaFoldDB" id="A0A450S883"/>
<organism evidence="2">
    <name type="scientific">Candidatus Kentrum sp. FW</name>
    <dbReference type="NCBI Taxonomy" id="2126338"/>
    <lineage>
        <taxon>Bacteria</taxon>
        <taxon>Pseudomonadati</taxon>
        <taxon>Pseudomonadota</taxon>
        <taxon>Gammaproteobacteria</taxon>
        <taxon>Candidatus Kentrum</taxon>
    </lineage>
</organism>
<evidence type="ECO:0000256" key="1">
    <source>
        <dbReference type="SAM" id="SignalP"/>
    </source>
</evidence>